<dbReference type="VEuPathDB" id="TriTrypDB:BSAL_02660"/>
<evidence type="ECO:0008006" key="6">
    <source>
        <dbReference type="Google" id="ProtNLM"/>
    </source>
</evidence>
<dbReference type="PANTHER" id="PTHR11227">
    <property type="entry name" value="WD-REPEAT PROTEIN INTERACTING WITH PHOSPHOINOSIDES WIPI -RELATED"/>
    <property type="match status" value="1"/>
</dbReference>
<organism evidence="4 5">
    <name type="scientific">Bodo saltans</name>
    <name type="common">Flagellated protozoan</name>
    <dbReference type="NCBI Taxonomy" id="75058"/>
    <lineage>
        <taxon>Eukaryota</taxon>
        <taxon>Discoba</taxon>
        <taxon>Euglenozoa</taxon>
        <taxon>Kinetoplastea</taxon>
        <taxon>Metakinetoplastina</taxon>
        <taxon>Eubodonida</taxon>
        <taxon>Bodonidae</taxon>
        <taxon>Bodo</taxon>
    </lineage>
</organism>
<dbReference type="EMBL" id="CYKH01002081">
    <property type="protein sequence ID" value="CUG92761.1"/>
    <property type="molecule type" value="Genomic_DNA"/>
</dbReference>
<dbReference type="InterPro" id="IPR036322">
    <property type="entry name" value="WD40_repeat_dom_sf"/>
</dbReference>
<dbReference type="Gene3D" id="2.130.10.10">
    <property type="entry name" value="YVTN repeat-like/Quinoprotein amine dehydrogenase"/>
    <property type="match status" value="1"/>
</dbReference>
<comment type="similarity">
    <text evidence="3">Belongs to the WD repeat PROPPIN family.</text>
</comment>
<reference evidence="5" key="1">
    <citation type="submission" date="2015-09" db="EMBL/GenBank/DDBJ databases">
        <authorList>
            <consortium name="Pathogen Informatics"/>
        </authorList>
    </citation>
    <scope>NUCLEOTIDE SEQUENCE [LARGE SCALE GENOMIC DNA]</scope>
    <source>
        <strain evidence="5">Lake Konstanz</strain>
    </source>
</reference>
<protein>
    <recommendedName>
        <fullName evidence="6">WD40 repeat-containing protein</fullName>
    </recommendedName>
</protein>
<evidence type="ECO:0000313" key="5">
    <source>
        <dbReference type="Proteomes" id="UP000051952"/>
    </source>
</evidence>
<evidence type="ECO:0000256" key="3">
    <source>
        <dbReference type="ARBA" id="ARBA00025740"/>
    </source>
</evidence>
<evidence type="ECO:0000313" key="4">
    <source>
        <dbReference type="EMBL" id="CUG92761.1"/>
    </source>
</evidence>
<accession>A0A0S4JW17</accession>
<dbReference type="Proteomes" id="UP000051952">
    <property type="component" value="Unassembled WGS sequence"/>
</dbReference>
<proteinExistence type="inferred from homology"/>
<dbReference type="Pfam" id="PF21032">
    <property type="entry name" value="PROPPIN"/>
    <property type="match status" value="1"/>
</dbReference>
<dbReference type="InterPro" id="IPR048720">
    <property type="entry name" value="PROPPIN"/>
</dbReference>
<dbReference type="AlphaFoldDB" id="A0A0S4JW17"/>
<evidence type="ECO:0000256" key="1">
    <source>
        <dbReference type="ARBA" id="ARBA00022574"/>
    </source>
</evidence>
<feature type="non-terminal residue" evidence="4">
    <location>
        <position position="207"/>
    </location>
</feature>
<sequence>MFVGFSQNGNRLSTASMGGFQQFDISPTSFRRLHNETSLGGISLAAVEESSSTLVACLANPSSHLANRVVVLFDMKEHQPITEMHFEDPVLAIRVNPSRLVIIMERRTHLFNFRTLTPLPQISTTAPPNIKGLGTLSSCERFNEVSYFAWPHTEMPSSRGDAVVMDVQTMKTMMIPAHQTSPIAQLELSRSGTRLATCSTKGTVIRV</sequence>
<dbReference type="InterPro" id="IPR015943">
    <property type="entry name" value="WD40/YVTN_repeat-like_dom_sf"/>
</dbReference>
<name>A0A0S4JW17_BODSA</name>
<evidence type="ECO:0000256" key="2">
    <source>
        <dbReference type="ARBA" id="ARBA00022737"/>
    </source>
</evidence>
<gene>
    <name evidence="4" type="ORF">BSAL_02660</name>
</gene>
<dbReference type="OrthoDB" id="1667587at2759"/>
<keyword evidence="5" id="KW-1185">Reference proteome</keyword>
<dbReference type="SUPFAM" id="SSF50978">
    <property type="entry name" value="WD40 repeat-like"/>
    <property type="match status" value="1"/>
</dbReference>
<keyword evidence="2" id="KW-0677">Repeat</keyword>
<keyword evidence="1" id="KW-0853">WD repeat</keyword>